<dbReference type="GO" id="GO:0016491">
    <property type="term" value="F:oxidoreductase activity"/>
    <property type="evidence" value="ECO:0007669"/>
    <property type="project" value="UniProtKB-KW"/>
</dbReference>
<evidence type="ECO:0000259" key="6">
    <source>
        <dbReference type="PROSITE" id="PS51387"/>
    </source>
</evidence>
<dbReference type="InterPro" id="IPR006094">
    <property type="entry name" value="Oxid_FAD_bind_N"/>
</dbReference>
<comment type="caution">
    <text evidence="7">The sequence shown here is derived from an EMBL/GenBank/DDBJ whole genome shotgun (WGS) entry which is preliminary data.</text>
</comment>
<dbReference type="InterPro" id="IPR016171">
    <property type="entry name" value="Vanillyl_alc_oxidase_C-sub2"/>
</dbReference>
<dbReference type="Gene3D" id="3.30.70.2190">
    <property type="match status" value="1"/>
</dbReference>
<dbReference type="AlphaFoldDB" id="A0A7W7F845"/>
<feature type="domain" description="FAD-binding PCMH-type" evidence="6">
    <location>
        <begin position="33"/>
        <end position="212"/>
    </location>
</feature>
<evidence type="ECO:0000313" key="7">
    <source>
        <dbReference type="EMBL" id="MBB4633349.1"/>
    </source>
</evidence>
<evidence type="ECO:0000256" key="3">
    <source>
        <dbReference type="ARBA" id="ARBA00022630"/>
    </source>
</evidence>
<dbReference type="InterPro" id="IPR004113">
    <property type="entry name" value="FAD-bd_oxidored_4_C"/>
</dbReference>
<keyword evidence="4" id="KW-0274">FAD</keyword>
<evidence type="ECO:0000256" key="1">
    <source>
        <dbReference type="ARBA" id="ARBA00001974"/>
    </source>
</evidence>
<dbReference type="InterPro" id="IPR016166">
    <property type="entry name" value="FAD-bd_PCMH"/>
</dbReference>
<evidence type="ECO:0000313" key="8">
    <source>
        <dbReference type="Proteomes" id="UP000566324"/>
    </source>
</evidence>
<dbReference type="InterPro" id="IPR016169">
    <property type="entry name" value="FAD-bd_PCMH_sub2"/>
</dbReference>
<dbReference type="InterPro" id="IPR016167">
    <property type="entry name" value="FAD-bd_PCMH_sub1"/>
</dbReference>
<name>A0A7W7F845_9SPHN</name>
<dbReference type="GO" id="GO:0071949">
    <property type="term" value="F:FAD binding"/>
    <property type="evidence" value="ECO:0007669"/>
    <property type="project" value="InterPro"/>
</dbReference>
<keyword evidence="3" id="KW-0285">Flavoprotein</keyword>
<dbReference type="EMBL" id="JACHNZ010000041">
    <property type="protein sequence ID" value="MBB4633349.1"/>
    <property type="molecule type" value="Genomic_DNA"/>
</dbReference>
<accession>A0A7W7F845</accession>
<reference evidence="7 8" key="1">
    <citation type="submission" date="2020-08" db="EMBL/GenBank/DDBJ databases">
        <title>Genomic Encyclopedia of Type Strains, Phase IV (KMG-IV): sequencing the most valuable type-strain genomes for metagenomic binning, comparative biology and taxonomic classification.</title>
        <authorList>
            <person name="Goeker M."/>
        </authorList>
    </citation>
    <scope>NUCLEOTIDE SEQUENCE [LARGE SCALE GENOMIC DNA]</scope>
    <source>
        <strain evidence="7 8">DSM 17328</strain>
    </source>
</reference>
<sequence>MDFLEQIRAVVGDGGLITGEDVAARPADWLGRSCVEAKAIVRPRSTQEVSEVMKLCYAAKQTIVPAGGLTGLVHGQLSRPEDIQVSFERMRAIESIDPVGRTITVQSGVPLQAVHEAVAEHGLIYGVDLGARGSCTIGGNISTNAGGNSVLRYGMTRDNVLGLEAVLADGTIISSMNTLLKNNTAYDLKQLFIGSEGTLGLVTRAVLRLHPAPASEATAIVALDSFEQLKNFFALAGARLGSLLRSFEAMWDSYYNLIGIQSGRHQPPLPTGHAMYVVIEIAGTDPQRDDALFTEMLGDALKQGILADAVIALSKAQRDAIWAIREDVEGQIHMMTPGVTFDVSLPIKKMQDYIDGLKATLRETCGKEALMVVFGHIGDNNLHINVSPRPWNEHAKHAAEAMVYRPLAAFGGSISAEHGIGIDKREWLPLSRNPAELTMMRQIKATLDPLNLINPGKVLG</sequence>
<dbReference type="PROSITE" id="PS51387">
    <property type="entry name" value="FAD_PCMH"/>
    <property type="match status" value="1"/>
</dbReference>
<protein>
    <submittedName>
        <fullName evidence="7">FAD/FMN-containing dehydrogenase</fullName>
    </submittedName>
</protein>
<dbReference type="Gene3D" id="3.30.465.10">
    <property type="match status" value="1"/>
</dbReference>
<dbReference type="PANTHER" id="PTHR43716">
    <property type="entry name" value="D-2-HYDROXYGLUTARATE DEHYDROGENASE, MITOCHONDRIAL"/>
    <property type="match status" value="1"/>
</dbReference>
<dbReference type="Gene3D" id="3.30.70.2740">
    <property type="match status" value="1"/>
</dbReference>
<gene>
    <name evidence="7" type="ORF">GGQ98_002986</name>
</gene>
<dbReference type="RefSeq" id="WP_184070882.1">
    <property type="nucleotide sequence ID" value="NZ_JACHNZ010000041.1"/>
</dbReference>
<proteinExistence type="inferred from homology"/>
<evidence type="ECO:0000256" key="5">
    <source>
        <dbReference type="ARBA" id="ARBA00023002"/>
    </source>
</evidence>
<dbReference type="InterPro" id="IPR051264">
    <property type="entry name" value="FAD-oxidored/transferase_4"/>
</dbReference>
<dbReference type="PANTHER" id="PTHR43716:SF1">
    <property type="entry name" value="D-2-HYDROXYGLUTARATE DEHYDROGENASE, MITOCHONDRIAL"/>
    <property type="match status" value="1"/>
</dbReference>
<keyword evidence="8" id="KW-1185">Reference proteome</keyword>
<dbReference type="InterPro" id="IPR016164">
    <property type="entry name" value="FAD-linked_Oxase-like_C"/>
</dbReference>
<dbReference type="Gene3D" id="1.10.45.10">
    <property type="entry name" value="Vanillyl-alcohol Oxidase, Chain A, domain 4"/>
    <property type="match status" value="1"/>
</dbReference>
<evidence type="ECO:0000256" key="2">
    <source>
        <dbReference type="ARBA" id="ARBA00008000"/>
    </source>
</evidence>
<dbReference type="SUPFAM" id="SSF56176">
    <property type="entry name" value="FAD-binding/transporter-associated domain-like"/>
    <property type="match status" value="1"/>
</dbReference>
<comment type="similarity">
    <text evidence="2">Belongs to the FAD-binding oxidoreductase/transferase type 4 family.</text>
</comment>
<dbReference type="Pfam" id="PF02913">
    <property type="entry name" value="FAD-oxidase_C"/>
    <property type="match status" value="1"/>
</dbReference>
<dbReference type="FunFam" id="1.10.45.10:FF:000001">
    <property type="entry name" value="D-lactate dehydrogenase mitochondrial"/>
    <property type="match status" value="1"/>
</dbReference>
<comment type="cofactor">
    <cofactor evidence="1">
        <name>FAD</name>
        <dbReference type="ChEBI" id="CHEBI:57692"/>
    </cofactor>
</comment>
<evidence type="ECO:0000256" key="4">
    <source>
        <dbReference type="ARBA" id="ARBA00022827"/>
    </source>
</evidence>
<dbReference type="Pfam" id="PF01565">
    <property type="entry name" value="FAD_binding_4"/>
    <property type="match status" value="1"/>
</dbReference>
<organism evidence="7 8">
    <name type="scientific">Sphingosinicella soli</name>
    <dbReference type="NCBI Taxonomy" id="333708"/>
    <lineage>
        <taxon>Bacteria</taxon>
        <taxon>Pseudomonadati</taxon>
        <taxon>Pseudomonadota</taxon>
        <taxon>Alphaproteobacteria</taxon>
        <taxon>Sphingomonadales</taxon>
        <taxon>Sphingosinicellaceae</taxon>
        <taxon>Sphingosinicella</taxon>
    </lineage>
</organism>
<dbReference type="Gene3D" id="3.30.43.10">
    <property type="entry name" value="Uridine Diphospho-n-acetylenolpyruvylglucosamine Reductase, domain 2"/>
    <property type="match status" value="1"/>
</dbReference>
<dbReference type="Proteomes" id="UP000566324">
    <property type="component" value="Unassembled WGS sequence"/>
</dbReference>
<keyword evidence="5" id="KW-0560">Oxidoreductase</keyword>
<dbReference type="InterPro" id="IPR036318">
    <property type="entry name" value="FAD-bd_PCMH-like_sf"/>
</dbReference>
<dbReference type="SUPFAM" id="SSF55103">
    <property type="entry name" value="FAD-linked oxidases, C-terminal domain"/>
    <property type="match status" value="1"/>
</dbReference>
<dbReference type="GO" id="GO:0022904">
    <property type="term" value="P:respiratory electron transport chain"/>
    <property type="evidence" value="ECO:0007669"/>
    <property type="project" value="TreeGrafter"/>
</dbReference>